<gene>
    <name evidence="2" type="ORF">I5677_15860</name>
</gene>
<accession>A0A8J7L0H3</accession>
<reference evidence="2" key="1">
    <citation type="submission" date="2020-12" db="EMBL/GenBank/DDBJ databases">
        <title>M. sibirica DSM 26468T genome.</title>
        <authorList>
            <person name="Thieme N."/>
            <person name="Rettenmaier R."/>
            <person name="Zverlov V."/>
            <person name="Liebl W."/>
        </authorList>
    </citation>
    <scope>NUCLEOTIDE SEQUENCE</scope>
    <source>
        <strain evidence="2">DSM 26468</strain>
    </source>
</reference>
<comment type="caution">
    <text evidence="2">The sequence shown here is derived from an EMBL/GenBank/DDBJ whole genome shotgun (WGS) entry which is preliminary data.</text>
</comment>
<dbReference type="RefSeq" id="WP_197662632.1">
    <property type="nucleotide sequence ID" value="NZ_JAEAGR010000021.1"/>
</dbReference>
<dbReference type="EMBL" id="JAEAGR010000021">
    <property type="protein sequence ID" value="MBH1942378.1"/>
    <property type="molecule type" value="Genomic_DNA"/>
</dbReference>
<sequence length="212" mass="23009">MKSNQKKIILTTILIFTILLYGCDKIRVNTYKEAGEPGVESAQKKAKNSDSESIEDDSEDISDITMATQEEDDNKDEPTPTGIQPVDNVELLVYTINGAANLEAVTALIPEGKEITPQLIVDTVKSSMADNSLSIGIESVTTEDDAVIVSFYSDQPPLMNVGAGMEAAILDAIAQSLIDNLDDYNKVIYRVEGNAYSSGHIELDINEVYLGN</sequence>
<dbReference type="PROSITE" id="PS51257">
    <property type="entry name" value="PROKAR_LIPOPROTEIN"/>
    <property type="match status" value="1"/>
</dbReference>
<dbReference type="Proteomes" id="UP000623269">
    <property type="component" value="Unassembled WGS sequence"/>
</dbReference>
<dbReference type="AlphaFoldDB" id="A0A8J7L0H3"/>
<evidence type="ECO:0000313" key="3">
    <source>
        <dbReference type="Proteomes" id="UP000623269"/>
    </source>
</evidence>
<feature type="region of interest" description="Disordered" evidence="1">
    <location>
        <begin position="35"/>
        <end position="61"/>
    </location>
</feature>
<organism evidence="2 3">
    <name type="scientific">Mobilitalea sibirica</name>
    <dbReference type="NCBI Taxonomy" id="1462919"/>
    <lineage>
        <taxon>Bacteria</taxon>
        <taxon>Bacillati</taxon>
        <taxon>Bacillota</taxon>
        <taxon>Clostridia</taxon>
        <taxon>Lachnospirales</taxon>
        <taxon>Lachnospiraceae</taxon>
        <taxon>Mobilitalea</taxon>
    </lineage>
</organism>
<name>A0A8J7L0H3_9FIRM</name>
<protein>
    <recommendedName>
        <fullName evidence="4">GerMN domain-containing protein</fullName>
    </recommendedName>
</protein>
<feature type="compositionally biased region" description="Acidic residues" evidence="1">
    <location>
        <begin position="52"/>
        <end position="61"/>
    </location>
</feature>
<evidence type="ECO:0000313" key="2">
    <source>
        <dbReference type="EMBL" id="MBH1942378.1"/>
    </source>
</evidence>
<keyword evidence="3" id="KW-1185">Reference proteome</keyword>
<proteinExistence type="predicted"/>
<evidence type="ECO:0008006" key="4">
    <source>
        <dbReference type="Google" id="ProtNLM"/>
    </source>
</evidence>
<evidence type="ECO:0000256" key="1">
    <source>
        <dbReference type="SAM" id="MobiDB-lite"/>
    </source>
</evidence>